<keyword evidence="3 6" id="KW-0645">Protease</keyword>
<dbReference type="HAMAP" id="MF_01974">
    <property type="entry name" value="MetAP_1"/>
    <property type="match status" value="1"/>
</dbReference>
<accession>A0A174ZGR6</accession>
<comment type="function">
    <text evidence="1 6">Removes the N-terminal methionine from nascent proteins. The N-terminal methionine is often cleaved when the second residue in the primary sequence is small and uncharged (Met-Ala-, Cys, Gly, Pro, Ser, Thr, or Val). Requires deformylation of the N(alpha)-formylated initiator methionine before it can be hydrolyzed.</text>
</comment>
<evidence type="ECO:0000256" key="2">
    <source>
        <dbReference type="ARBA" id="ARBA00022438"/>
    </source>
</evidence>
<evidence type="ECO:0000256" key="3">
    <source>
        <dbReference type="ARBA" id="ARBA00022670"/>
    </source>
</evidence>
<protein>
    <recommendedName>
        <fullName evidence="6 7">Methionine aminopeptidase</fullName>
        <shortName evidence="6">MAP</shortName>
        <shortName evidence="6">MetAP</shortName>
        <ecNumber evidence="6 7">3.4.11.18</ecNumber>
    </recommendedName>
    <alternativeName>
        <fullName evidence="6">Peptidase M</fullName>
    </alternativeName>
</protein>
<dbReference type="AlphaFoldDB" id="A0A174ZGR6"/>
<reference evidence="9 11" key="1">
    <citation type="submission" date="2015-09" db="EMBL/GenBank/DDBJ databases">
        <authorList>
            <consortium name="Pathogen Informatics"/>
        </authorList>
    </citation>
    <scope>NUCLEOTIDE SEQUENCE [LARGE SCALE GENOMIC DNA]</scope>
    <source>
        <strain evidence="9 11">2789STDY5834928</strain>
    </source>
</reference>
<feature type="binding site" evidence="6">
    <location>
        <position position="106"/>
    </location>
    <ligand>
        <name>a divalent metal cation</name>
        <dbReference type="ChEBI" id="CHEBI:60240"/>
        <label>2</label>
        <note>catalytic</note>
    </ligand>
</feature>
<dbReference type="NCBIfam" id="TIGR00500">
    <property type="entry name" value="met_pdase_I"/>
    <property type="match status" value="1"/>
</dbReference>
<dbReference type="EMBL" id="JAQLXW010000004">
    <property type="protein sequence ID" value="MDB8003137.1"/>
    <property type="molecule type" value="Genomic_DNA"/>
</dbReference>
<gene>
    <name evidence="6 9" type="primary">map</name>
    <name evidence="9" type="ORF">ERS852540_00463</name>
    <name evidence="10" type="ORF">PNE09_03535</name>
</gene>
<evidence type="ECO:0000256" key="5">
    <source>
        <dbReference type="ARBA" id="ARBA00022801"/>
    </source>
</evidence>
<dbReference type="Pfam" id="PF00557">
    <property type="entry name" value="Peptidase_M24"/>
    <property type="match status" value="1"/>
</dbReference>
<evidence type="ECO:0000256" key="6">
    <source>
        <dbReference type="HAMAP-Rule" id="MF_01974"/>
    </source>
</evidence>
<sequence length="256" mass="27778">MIQVKSAKEIEIMKKANQIAAEALIVAGNAIKPGMSTWELDKIIHDFIVSKGAVPSSLGYGGFTGSACISVNAELIHGIPSKKKIIREGDIVSVDVTAEIDGYNGDNAYTFKVGKVPENAEKLLEVTEAALYEGIKMALPGNRIGDISNAVQTYCESRGYYVVRKFIGHGIGHEMHEDPEVPNFGKPGRGPRLVPGMTICIEPMINETTAEIRILPDKWTVVEANGNYSAHFEHTIAITNGEPLILTESSLHHPKN</sequence>
<dbReference type="GO" id="GO:0006508">
    <property type="term" value="P:proteolysis"/>
    <property type="evidence" value="ECO:0007669"/>
    <property type="project" value="UniProtKB-KW"/>
</dbReference>
<keyword evidence="2 6" id="KW-0031">Aminopeptidase</keyword>
<organism evidence="9 11">
    <name type="scientific">[Eubacterium] siraeum</name>
    <dbReference type="NCBI Taxonomy" id="39492"/>
    <lineage>
        <taxon>Bacteria</taxon>
        <taxon>Bacillati</taxon>
        <taxon>Bacillota</taxon>
        <taxon>Clostridia</taxon>
        <taxon>Eubacteriales</taxon>
        <taxon>Oscillospiraceae</taxon>
        <taxon>Oscillospiraceae incertae sedis</taxon>
    </lineage>
</organism>
<dbReference type="InterPro" id="IPR036005">
    <property type="entry name" value="Creatinase/aminopeptidase-like"/>
</dbReference>
<feature type="binding site" evidence="6">
    <location>
        <position position="77"/>
    </location>
    <ligand>
        <name>substrate</name>
    </ligand>
</feature>
<dbReference type="GO" id="GO:0046872">
    <property type="term" value="F:metal ion binding"/>
    <property type="evidence" value="ECO:0007669"/>
    <property type="project" value="UniProtKB-UniRule"/>
</dbReference>
<evidence type="ECO:0000313" key="11">
    <source>
        <dbReference type="Proteomes" id="UP000095662"/>
    </source>
</evidence>
<feature type="binding site" evidence="6">
    <location>
        <position position="106"/>
    </location>
    <ligand>
        <name>a divalent metal cation</name>
        <dbReference type="ChEBI" id="CHEBI:60240"/>
        <label>1</label>
    </ligand>
</feature>
<dbReference type="PROSITE" id="PS00680">
    <property type="entry name" value="MAP_1"/>
    <property type="match status" value="1"/>
</dbReference>
<comment type="subunit">
    <text evidence="6">Monomer.</text>
</comment>
<evidence type="ECO:0000313" key="9">
    <source>
        <dbReference type="EMBL" id="CUQ82330.1"/>
    </source>
</evidence>
<feature type="domain" description="Peptidase M24" evidence="8">
    <location>
        <begin position="11"/>
        <end position="240"/>
    </location>
</feature>
<dbReference type="EC" id="3.4.11.18" evidence="6 7"/>
<feature type="binding site" evidence="6">
    <location>
        <position position="169"/>
    </location>
    <ligand>
        <name>a divalent metal cation</name>
        <dbReference type="ChEBI" id="CHEBI:60240"/>
        <label>2</label>
        <note>catalytic</note>
    </ligand>
</feature>
<comment type="catalytic activity">
    <reaction evidence="6 7">
        <text>Release of N-terminal amino acids, preferentially methionine, from peptides and arylamides.</text>
        <dbReference type="EC" id="3.4.11.18"/>
    </reaction>
</comment>
<evidence type="ECO:0000313" key="10">
    <source>
        <dbReference type="EMBL" id="MDB8003137.1"/>
    </source>
</evidence>
<dbReference type="PANTHER" id="PTHR43330">
    <property type="entry name" value="METHIONINE AMINOPEPTIDASE"/>
    <property type="match status" value="1"/>
</dbReference>
<keyword evidence="4 6" id="KW-0479">Metal-binding</keyword>
<dbReference type="SUPFAM" id="SSF55920">
    <property type="entry name" value="Creatinase/aminopeptidase"/>
    <property type="match status" value="1"/>
</dbReference>
<feature type="binding site" evidence="6">
    <location>
        <position position="95"/>
    </location>
    <ligand>
        <name>a divalent metal cation</name>
        <dbReference type="ChEBI" id="CHEBI:60240"/>
        <label>1</label>
    </ligand>
</feature>
<evidence type="ECO:0000256" key="1">
    <source>
        <dbReference type="ARBA" id="ARBA00002521"/>
    </source>
</evidence>
<dbReference type="InterPro" id="IPR001714">
    <property type="entry name" value="Pept_M24_MAP"/>
</dbReference>
<dbReference type="InterPro" id="IPR000994">
    <property type="entry name" value="Pept_M24"/>
</dbReference>
<comment type="similarity">
    <text evidence="6">Belongs to the peptidase M24A family. Methionine aminopeptidase type 1 subfamily.</text>
</comment>
<dbReference type="EMBL" id="CZBY01000002">
    <property type="protein sequence ID" value="CUQ82330.1"/>
    <property type="molecule type" value="Genomic_DNA"/>
</dbReference>
<dbReference type="CDD" id="cd01086">
    <property type="entry name" value="MetAP1"/>
    <property type="match status" value="1"/>
</dbReference>
<name>A0A174ZGR6_9FIRM</name>
<evidence type="ECO:0000256" key="4">
    <source>
        <dbReference type="ARBA" id="ARBA00022723"/>
    </source>
</evidence>
<dbReference type="Proteomes" id="UP001210809">
    <property type="component" value="Unassembled WGS sequence"/>
</dbReference>
<dbReference type="PRINTS" id="PR00599">
    <property type="entry name" value="MAPEPTIDASE"/>
</dbReference>
<feature type="binding site" evidence="6">
    <location>
        <position position="233"/>
    </location>
    <ligand>
        <name>a divalent metal cation</name>
        <dbReference type="ChEBI" id="CHEBI:60240"/>
        <label>1</label>
    </ligand>
</feature>
<keyword evidence="5 6" id="KW-0378">Hydrolase</keyword>
<dbReference type="GO" id="GO:0070006">
    <property type="term" value="F:metalloaminopeptidase activity"/>
    <property type="evidence" value="ECO:0007669"/>
    <property type="project" value="UniProtKB-UniRule"/>
</dbReference>
<dbReference type="InterPro" id="IPR002467">
    <property type="entry name" value="Pept_M24A_MAP1"/>
</dbReference>
<reference evidence="10" key="2">
    <citation type="submission" date="2023-01" db="EMBL/GenBank/DDBJ databases">
        <title>Human gut microbiome strain richness.</title>
        <authorList>
            <person name="Chen-Liaw A."/>
        </authorList>
    </citation>
    <scope>NUCLEOTIDE SEQUENCE</scope>
    <source>
        <strain evidence="10">1001283st1_G1_1001283B150217_161031</strain>
    </source>
</reference>
<dbReference type="STRING" id="39492.ERS852540_00463"/>
<dbReference type="Proteomes" id="UP000095662">
    <property type="component" value="Unassembled WGS sequence"/>
</dbReference>
<feature type="binding site" evidence="6">
    <location>
        <position position="233"/>
    </location>
    <ligand>
        <name>a divalent metal cation</name>
        <dbReference type="ChEBI" id="CHEBI:60240"/>
        <label>2</label>
        <note>catalytic</note>
    </ligand>
</feature>
<dbReference type="Gene3D" id="3.90.230.10">
    <property type="entry name" value="Creatinase/methionine aminopeptidase superfamily"/>
    <property type="match status" value="1"/>
</dbReference>
<evidence type="ECO:0000259" key="8">
    <source>
        <dbReference type="Pfam" id="PF00557"/>
    </source>
</evidence>
<evidence type="ECO:0000256" key="7">
    <source>
        <dbReference type="RuleBase" id="RU003653"/>
    </source>
</evidence>
<feature type="binding site" evidence="6">
    <location>
        <position position="176"/>
    </location>
    <ligand>
        <name>substrate</name>
    </ligand>
</feature>
<dbReference type="GO" id="GO:0005829">
    <property type="term" value="C:cytosol"/>
    <property type="evidence" value="ECO:0007669"/>
    <property type="project" value="TreeGrafter"/>
</dbReference>
<dbReference type="GO" id="GO:0004239">
    <property type="term" value="F:initiator methionyl aminopeptidase activity"/>
    <property type="evidence" value="ECO:0007669"/>
    <property type="project" value="UniProtKB-UniRule"/>
</dbReference>
<dbReference type="OrthoDB" id="9802055at2"/>
<feature type="binding site" evidence="6">
    <location>
        <position position="202"/>
    </location>
    <ligand>
        <name>a divalent metal cation</name>
        <dbReference type="ChEBI" id="CHEBI:60240"/>
        <label>2</label>
        <note>catalytic</note>
    </ligand>
</feature>
<comment type="cofactor">
    <cofactor evidence="6">
        <name>Co(2+)</name>
        <dbReference type="ChEBI" id="CHEBI:48828"/>
    </cofactor>
    <cofactor evidence="6">
        <name>Zn(2+)</name>
        <dbReference type="ChEBI" id="CHEBI:29105"/>
    </cofactor>
    <cofactor evidence="6">
        <name>Mn(2+)</name>
        <dbReference type="ChEBI" id="CHEBI:29035"/>
    </cofactor>
    <cofactor evidence="6">
        <name>Fe(2+)</name>
        <dbReference type="ChEBI" id="CHEBI:29033"/>
    </cofactor>
    <text evidence="6">Binds 2 divalent metal cations per subunit. Has a high-affinity and a low affinity metal-binding site. The true nature of the physiological cofactor is under debate. The enzyme is active with cobalt, zinc, manganese or divalent iron ions. Most likely, methionine aminopeptidases function as mononuclear Fe(2+)-metalloproteases under physiological conditions, and the catalytically relevant metal-binding site has been assigned to the histidine-containing high-affinity site.</text>
</comment>
<proteinExistence type="inferred from homology"/>
<dbReference type="PANTHER" id="PTHR43330:SF27">
    <property type="entry name" value="METHIONINE AMINOPEPTIDASE"/>
    <property type="match status" value="1"/>
</dbReference>